<evidence type="ECO:0000313" key="2">
    <source>
        <dbReference type="EMBL" id="KIS71959.1"/>
    </source>
</evidence>
<name>A0A0D1E7W4_MYCMD</name>
<dbReference type="eggNOG" id="ENOG502R2HS">
    <property type="taxonomic scope" value="Eukaryota"/>
</dbReference>
<gene>
    <name evidence="2" type="ORF">UMAG_00384</name>
</gene>
<dbReference type="AlphaFoldDB" id="A0A0D1E7W4"/>
<dbReference type="GeneID" id="23561701"/>
<keyword evidence="3" id="KW-1185">Reference proteome</keyword>
<dbReference type="EMBL" id="CM003140">
    <property type="protein sequence ID" value="KIS71959.1"/>
    <property type="molecule type" value="Genomic_DNA"/>
</dbReference>
<evidence type="ECO:0000313" key="3">
    <source>
        <dbReference type="Proteomes" id="UP000000561"/>
    </source>
</evidence>
<dbReference type="InParanoid" id="A0A0D1E7W4"/>
<feature type="region of interest" description="Disordered" evidence="1">
    <location>
        <begin position="545"/>
        <end position="578"/>
    </location>
</feature>
<evidence type="ECO:0000256" key="1">
    <source>
        <dbReference type="SAM" id="MobiDB-lite"/>
    </source>
</evidence>
<dbReference type="OrthoDB" id="2550291at2759"/>
<reference evidence="2 3" key="1">
    <citation type="journal article" date="2006" name="Nature">
        <title>Insights from the genome of the biotrophic fungal plant pathogen Ustilago maydis.</title>
        <authorList>
            <person name="Kamper J."/>
            <person name="Kahmann R."/>
            <person name="Bolker M."/>
            <person name="Ma L.J."/>
            <person name="Brefort T."/>
            <person name="Saville B.J."/>
            <person name="Banuett F."/>
            <person name="Kronstad J.W."/>
            <person name="Gold S.E."/>
            <person name="Muller O."/>
            <person name="Perlin M.H."/>
            <person name="Wosten H.A."/>
            <person name="de Vries R."/>
            <person name="Ruiz-Herrera J."/>
            <person name="Reynaga-Pena C.G."/>
            <person name="Snetselaar K."/>
            <person name="McCann M."/>
            <person name="Perez-Martin J."/>
            <person name="Feldbrugge M."/>
            <person name="Basse C.W."/>
            <person name="Steinberg G."/>
            <person name="Ibeas J.I."/>
            <person name="Holloman W."/>
            <person name="Guzman P."/>
            <person name="Farman M."/>
            <person name="Stajich J.E."/>
            <person name="Sentandreu R."/>
            <person name="Gonzalez-Prieto J.M."/>
            <person name="Kennell J.C."/>
            <person name="Molina L."/>
            <person name="Schirawski J."/>
            <person name="Mendoza-Mendoza A."/>
            <person name="Greilinger D."/>
            <person name="Munch K."/>
            <person name="Rossel N."/>
            <person name="Scherer M."/>
            <person name="Vranes M."/>
            <person name="Ladendorf O."/>
            <person name="Vincon V."/>
            <person name="Fuchs U."/>
            <person name="Sandrock B."/>
            <person name="Meng S."/>
            <person name="Ho E.C."/>
            <person name="Cahill M.J."/>
            <person name="Boyce K.J."/>
            <person name="Klose J."/>
            <person name="Klosterman S.J."/>
            <person name="Deelstra H.J."/>
            <person name="Ortiz-Castellanos L."/>
            <person name="Li W."/>
            <person name="Sanchez-Alonso P."/>
            <person name="Schreier P.H."/>
            <person name="Hauser-Hahn I."/>
            <person name="Vaupel M."/>
            <person name="Koopmann E."/>
            <person name="Friedrich G."/>
            <person name="Voss H."/>
            <person name="Schluter T."/>
            <person name="Margolis J."/>
            <person name="Platt D."/>
            <person name="Swimmer C."/>
            <person name="Gnirke A."/>
            <person name="Chen F."/>
            <person name="Vysotskaia V."/>
            <person name="Mannhaupt G."/>
            <person name="Guldener U."/>
            <person name="Munsterkotter M."/>
            <person name="Haase D."/>
            <person name="Oesterheld M."/>
            <person name="Mewes H.W."/>
            <person name="Mauceli E.W."/>
            <person name="DeCaprio D."/>
            <person name="Wade C.M."/>
            <person name="Butler J."/>
            <person name="Young S."/>
            <person name="Jaffe D.B."/>
            <person name="Calvo S."/>
            <person name="Nusbaum C."/>
            <person name="Galagan J."/>
            <person name="Birren B.W."/>
        </authorList>
    </citation>
    <scope>NUCLEOTIDE SEQUENCE [LARGE SCALE GENOMIC DNA]</scope>
    <source>
        <strain evidence="3">DSM 14603 / FGSC 9021 / UM521</strain>
    </source>
</reference>
<dbReference type="VEuPathDB" id="FungiDB:UMAG_00384"/>
<feature type="compositionally biased region" description="Basic and acidic residues" evidence="1">
    <location>
        <begin position="431"/>
        <end position="440"/>
    </location>
</feature>
<feature type="region of interest" description="Disordered" evidence="1">
    <location>
        <begin position="428"/>
        <end position="456"/>
    </location>
</feature>
<protein>
    <recommendedName>
        <fullName evidence="4">PH domain-containing protein</fullName>
    </recommendedName>
</protein>
<proteinExistence type="predicted"/>
<organism evidence="2 3">
    <name type="scientific">Mycosarcoma maydis</name>
    <name type="common">Corn smut fungus</name>
    <name type="synonym">Ustilago maydis</name>
    <dbReference type="NCBI Taxonomy" id="5270"/>
    <lineage>
        <taxon>Eukaryota</taxon>
        <taxon>Fungi</taxon>
        <taxon>Dikarya</taxon>
        <taxon>Basidiomycota</taxon>
        <taxon>Ustilaginomycotina</taxon>
        <taxon>Ustilaginomycetes</taxon>
        <taxon>Ustilaginales</taxon>
        <taxon>Ustilaginaceae</taxon>
        <taxon>Mycosarcoma</taxon>
    </lineage>
</organism>
<dbReference type="RefSeq" id="XP_011386268.1">
    <property type="nucleotide sequence ID" value="XM_011387966.1"/>
</dbReference>
<sequence length="621" mass="68059">MASNNSSIRGFGAARKVFARPANLHLDWAASNGACSSFDYFSPVFSTSSLQNPTHPMASFHLSARAMSHPYSSFVPQSEDDCDIDASFRPTSSLPDLHLSSKRHTLCPPNLMLKAGTLSWRRSVQAVGRRGALTGFEKAFRRRPAGRDLVTDREQEVLVALERNDPVPTEPGLMSWNFDSSTSQQFASKKSFIASPGAKDPSVFDNKSLLSFRSRAAPSFLSDQSRWVPPQSWDVFDTFLKSNDSQLRSPASSASDPLQTPRTSQPCSVAEPGIYLNLYRQDLARAQSTLHGSLLMRIRITRSSTVEMQSCPLEMESLDNSMQLRRKQLVITGEEVGLSAALTLPQQESKFSNRGPANAVCILSSANMADLNEWLDIIDAAIDHHRHVYTEERDTRRSSRCLSKHQSDMKRSMSASILEMPPLLVQRGGHRKETGSDEGKSPQTTPTVVSRSLSSPNLPCMLAEDANGYNHGPLSDLSMSAFIDCYTSMPDWDATDSESSPPTASDALYSFEDAYASIIRRFDDGGLQNPLTEVPTAPFDEFARSARLGPPDVPVSPSSSEADQDVGNTDVRTPSSPLDPWLSYQAARSVSSFSSSSFADDTVMQIFAEGFQRRASSCTGS</sequence>
<dbReference type="KEGG" id="uma:UMAG_00384"/>
<evidence type="ECO:0008006" key="4">
    <source>
        <dbReference type="Google" id="ProtNLM"/>
    </source>
</evidence>
<dbReference type="OMA" id="ENEWIAE"/>
<feature type="region of interest" description="Disordered" evidence="1">
    <location>
        <begin position="246"/>
        <end position="266"/>
    </location>
</feature>
<feature type="compositionally biased region" description="Polar residues" evidence="1">
    <location>
        <begin position="566"/>
        <end position="576"/>
    </location>
</feature>
<feature type="compositionally biased region" description="Polar residues" evidence="1">
    <location>
        <begin position="441"/>
        <end position="456"/>
    </location>
</feature>
<accession>A0A0D1E7W4</accession>
<dbReference type="Proteomes" id="UP000000561">
    <property type="component" value="Chromosome 1"/>
</dbReference>